<sequence length="111" mass="12219">MSNDQAIPRTNDGGAAEPLALEKPNDVGEANFVTILNINGGGVCDIVPAMMLMFLETKLQLEQAQEASARGLMTIMLAAPNEQNRPLYAARYITRFYFQHSPRIFPKHGAQ</sequence>
<dbReference type="AlphaFoldDB" id="A0A2U1N510"/>
<reference evidence="2 3" key="1">
    <citation type="journal article" date="2018" name="Mol. Plant">
        <title>The genome of Artemisia annua provides insight into the evolution of Asteraceae family and artemisinin biosynthesis.</title>
        <authorList>
            <person name="Shen Q."/>
            <person name="Zhang L."/>
            <person name="Liao Z."/>
            <person name="Wang S."/>
            <person name="Yan T."/>
            <person name="Shi P."/>
            <person name="Liu M."/>
            <person name="Fu X."/>
            <person name="Pan Q."/>
            <person name="Wang Y."/>
            <person name="Lv Z."/>
            <person name="Lu X."/>
            <person name="Zhang F."/>
            <person name="Jiang W."/>
            <person name="Ma Y."/>
            <person name="Chen M."/>
            <person name="Hao X."/>
            <person name="Li L."/>
            <person name="Tang Y."/>
            <person name="Lv G."/>
            <person name="Zhou Y."/>
            <person name="Sun X."/>
            <person name="Brodelius P.E."/>
            <person name="Rose J.K.C."/>
            <person name="Tang K."/>
        </authorList>
    </citation>
    <scope>NUCLEOTIDE SEQUENCE [LARGE SCALE GENOMIC DNA]</scope>
    <source>
        <strain evidence="3">cv. Huhao1</strain>
        <tissue evidence="2">Leaf</tissue>
    </source>
</reference>
<comment type="caution">
    <text evidence="2">The sequence shown here is derived from an EMBL/GenBank/DDBJ whole genome shotgun (WGS) entry which is preliminary data.</text>
</comment>
<dbReference type="OrthoDB" id="1658288at2759"/>
<dbReference type="GO" id="GO:0016740">
    <property type="term" value="F:transferase activity"/>
    <property type="evidence" value="ECO:0007669"/>
    <property type="project" value="UniProtKB-KW"/>
</dbReference>
<feature type="region of interest" description="Disordered" evidence="1">
    <location>
        <begin position="1"/>
        <end position="20"/>
    </location>
</feature>
<dbReference type="EMBL" id="PKPP01003606">
    <property type="protein sequence ID" value="PWA68591.1"/>
    <property type="molecule type" value="Genomic_DNA"/>
</dbReference>
<protein>
    <submittedName>
        <fullName evidence="2">Acyl transferase/acyl hydrolase/lysophospholipase</fullName>
    </submittedName>
</protein>
<dbReference type="STRING" id="35608.A0A2U1N510"/>
<dbReference type="Gene3D" id="3.40.1090.10">
    <property type="entry name" value="Cytosolic phospholipase A2 catalytic domain"/>
    <property type="match status" value="1"/>
</dbReference>
<evidence type="ECO:0000256" key="1">
    <source>
        <dbReference type="SAM" id="MobiDB-lite"/>
    </source>
</evidence>
<dbReference type="PANTHER" id="PTHR32176:SF99">
    <property type="entry name" value="PATATIN"/>
    <property type="match status" value="1"/>
</dbReference>
<name>A0A2U1N510_ARTAN</name>
<evidence type="ECO:0000313" key="3">
    <source>
        <dbReference type="Proteomes" id="UP000245207"/>
    </source>
</evidence>
<dbReference type="GO" id="GO:0004620">
    <property type="term" value="F:phospholipase activity"/>
    <property type="evidence" value="ECO:0007669"/>
    <property type="project" value="TreeGrafter"/>
</dbReference>
<dbReference type="PANTHER" id="PTHR32176">
    <property type="entry name" value="XYLOSE ISOMERASE"/>
    <property type="match status" value="1"/>
</dbReference>
<keyword evidence="2" id="KW-0378">Hydrolase</keyword>
<accession>A0A2U1N510</accession>
<evidence type="ECO:0000313" key="2">
    <source>
        <dbReference type="EMBL" id="PWA68591.1"/>
    </source>
</evidence>
<gene>
    <name evidence="2" type="ORF">CTI12_AA307280</name>
</gene>
<dbReference type="Proteomes" id="UP000245207">
    <property type="component" value="Unassembled WGS sequence"/>
</dbReference>
<organism evidence="2 3">
    <name type="scientific">Artemisia annua</name>
    <name type="common">Sweet wormwood</name>
    <dbReference type="NCBI Taxonomy" id="35608"/>
    <lineage>
        <taxon>Eukaryota</taxon>
        <taxon>Viridiplantae</taxon>
        <taxon>Streptophyta</taxon>
        <taxon>Embryophyta</taxon>
        <taxon>Tracheophyta</taxon>
        <taxon>Spermatophyta</taxon>
        <taxon>Magnoliopsida</taxon>
        <taxon>eudicotyledons</taxon>
        <taxon>Gunneridae</taxon>
        <taxon>Pentapetalae</taxon>
        <taxon>asterids</taxon>
        <taxon>campanulids</taxon>
        <taxon>Asterales</taxon>
        <taxon>Asteraceae</taxon>
        <taxon>Asteroideae</taxon>
        <taxon>Anthemideae</taxon>
        <taxon>Artemisiinae</taxon>
        <taxon>Artemisia</taxon>
    </lineage>
</organism>
<dbReference type="GO" id="GO:0047372">
    <property type="term" value="F:monoacylglycerol lipase activity"/>
    <property type="evidence" value="ECO:0007669"/>
    <property type="project" value="TreeGrafter"/>
</dbReference>
<keyword evidence="2" id="KW-0808">Transferase</keyword>
<proteinExistence type="predicted"/>
<keyword evidence="3" id="KW-1185">Reference proteome</keyword>